<reference evidence="2" key="1">
    <citation type="journal article" date="2020" name="Stud. Mycol.">
        <title>101 Dothideomycetes genomes: a test case for predicting lifestyles and emergence of pathogens.</title>
        <authorList>
            <person name="Haridas S."/>
            <person name="Albert R."/>
            <person name="Binder M."/>
            <person name="Bloem J."/>
            <person name="Labutti K."/>
            <person name="Salamov A."/>
            <person name="Andreopoulos B."/>
            <person name="Baker S."/>
            <person name="Barry K."/>
            <person name="Bills G."/>
            <person name="Bluhm B."/>
            <person name="Cannon C."/>
            <person name="Castanera R."/>
            <person name="Culley D."/>
            <person name="Daum C."/>
            <person name="Ezra D."/>
            <person name="Gonzalez J."/>
            <person name="Henrissat B."/>
            <person name="Kuo A."/>
            <person name="Liang C."/>
            <person name="Lipzen A."/>
            <person name="Lutzoni F."/>
            <person name="Magnuson J."/>
            <person name="Mondo S."/>
            <person name="Nolan M."/>
            <person name="Ohm R."/>
            <person name="Pangilinan J."/>
            <person name="Park H.-J."/>
            <person name="Ramirez L."/>
            <person name="Alfaro M."/>
            <person name="Sun H."/>
            <person name="Tritt A."/>
            <person name="Yoshinaga Y."/>
            <person name="Zwiers L.-H."/>
            <person name="Turgeon B."/>
            <person name="Goodwin S."/>
            <person name="Spatafora J."/>
            <person name="Crous P."/>
            <person name="Grigoriev I."/>
        </authorList>
    </citation>
    <scope>NUCLEOTIDE SEQUENCE</scope>
    <source>
        <strain evidence="2">CBS 133067</strain>
    </source>
</reference>
<dbReference type="GO" id="GO:0004497">
    <property type="term" value="F:monooxygenase activity"/>
    <property type="evidence" value="ECO:0007669"/>
    <property type="project" value="TreeGrafter"/>
</dbReference>
<proteinExistence type="predicted"/>
<evidence type="ECO:0000313" key="3">
    <source>
        <dbReference type="Proteomes" id="UP000799772"/>
    </source>
</evidence>
<dbReference type="Pfam" id="PF13738">
    <property type="entry name" value="Pyr_redox_3"/>
    <property type="match status" value="1"/>
</dbReference>
<organism evidence="2 3">
    <name type="scientific">Rhizodiscina lignyota</name>
    <dbReference type="NCBI Taxonomy" id="1504668"/>
    <lineage>
        <taxon>Eukaryota</taxon>
        <taxon>Fungi</taxon>
        <taxon>Dikarya</taxon>
        <taxon>Ascomycota</taxon>
        <taxon>Pezizomycotina</taxon>
        <taxon>Dothideomycetes</taxon>
        <taxon>Pleosporomycetidae</taxon>
        <taxon>Aulographales</taxon>
        <taxon>Rhizodiscinaceae</taxon>
        <taxon>Rhizodiscina</taxon>
    </lineage>
</organism>
<accession>A0A9P4M6V3</accession>
<keyword evidence="1" id="KW-0560">Oxidoreductase</keyword>
<gene>
    <name evidence="2" type="ORF">NA57DRAFT_75221</name>
</gene>
<dbReference type="PANTHER" id="PTHR43539">
    <property type="entry name" value="FLAVIN-BINDING MONOOXYGENASE-LIKE PROTEIN (AFU_ORTHOLOGUE AFUA_4G09220)"/>
    <property type="match status" value="1"/>
</dbReference>
<dbReference type="InterPro" id="IPR036188">
    <property type="entry name" value="FAD/NAD-bd_sf"/>
</dbReference>
<keyword evidence="3" id="KW-1185">Reference proteome</keyword>
<comment type="caution">
    <text evidence="2">The sequence shown here is derived from an EMBL/GenBank/DDBJ whole genome shotgun (WGS) entry which is preliminary data.</text>
</comment>
<dbReference type="EMBL" id="ML978125">
    <property type="protein sequence ID" value="KAF2099718.1"/>
    <property type="molecule type" value="Genomic_DNA"/>
</dbReference>
<evidence type="ECO:0000313" key="2">
    <source>
        <dbReference type="EMBL" id="KAF2099718.1"/>
    </source>
</evidence>
<dbReference type="InterPro" id="IPR050982">
    <property type="entry name" value="Auxin_biosynth/cation_transpt"/>
</dbReference>
<dbReference type="Proteomes" id="UP000799772">
    <property type="component" value="Unassembled WGS sequence"/>
</dbReference>
<dbReference type="PANTHER" id="PTHR43539:SF68">
    <property type="entry name" value="FLAVIN-BINDING MONOOXYGENASE-LIKE PROTEIN (AFU_ORTHOLOGUE AFUA_4G09220)"/>
    <property type="match status" value="1"/>
</dbReference>
<dbReference type="OrthoDB" id="74360at2759"/>
<name>A0A9P4M6V3_9PEZI</name>
<protein>
    <submittedName>
        <fullName evidence="2">FAD/NAD(P)-binding domain-containing protein</fullName>
    </submittedName>
</protein>
<sequence>MAIEDAIDTPVKSVLDSLPAALPTTNVPDDVDLAAIAESAVGKLRTLSVEDLTEDAVWRDSFALTGTMRTFYSGRTITANFRRLVESHDARLFRAVQKSCRITRIDENTAWIDVGFLFATESEPQTVCSGVMSLVPGEDSESSWKIWVLRTILEQLTNHGNVDHMELRNMTNGHTNGYHNGDAALKDHHFDAVIVGGGQCGLATGGRLQALGASYVILERNKNVGDAWGKRYESARLHTIREYGHLPFERTFGPEYPEYLSKDDLAKGHREWAEKYGVNIWLSTSLETGSWDEKRQMWTLHARQEEGMITLTAKHVVFCTGSSSQIPLMPQYANRDVYQGEALHSVDYKSADAWKGKAGVVIGSANTGHDVADDMQLAGLSSITMVQRNRTYVLPVEYIEGRYRILYNDKLPTELADRAQQSSPIAIGRLLSAKAFHGMAKKEPERWAALERAGFKVDPFGDISHVLHERLGGHYIDVGTSAKIAKGLIKMKSDASPVSYTKKGLLFTDGTEIEADVIVFTTGFATNLRDEVADILGPEVAAKSERFFGLNPEGEVYGAFKPSGHPGLWYMGGSIGHARYYSRFVALQIKADGLGTPLAVYNETLT</sequence>
<dbReference type="GO" id="GO:0050660">
    <property type="term" value="F:flavin adenine dinucleotide binding"/>
    <property type="evidence" value="ECO:0007669"/>
    <property type="project" value="TreeGrafter"/>
</dbReference>
<evidence type="ECO:0000256" key="1">
    <source>
        <dbReference type="ARBA" id="ARBA00023002"/>
    </source>
</evidence>
<dbReference type="AlphaFoldDB" id="A0A9P4M6V3"/>
<dbReference type="SUPFAM" id="SSF51905">
    <property type="entry name" value="FAD/NAD(P)-binding domain"/>
    <property type="match status" value="1"/>
</dbReference>
<dbReference type="Gene3D" id="3.50.50.60">
    <property type="entry name" value="FAD/NAD(P)-binding domain"/>
    <property type="match status" value="1"/>
</dbReference>